<keyword evidence="2 4" id="KW-0413">Isomerase</keyword>
<keyword evidence="7" id="KW-1185">Reference proteome</keyword>
<organism evidence="6 7">
    <name type="scientific">Aquabacter spiritensis</name>
    <dbReference type="NCBI Taxonomy" id="933073"/>
    <lineage>
        <taxon>Bacteria</taxon>
        <taxon>Pseudomonadati</taxon>
        <taxon>Pseudomonadota</taxon>
        <taxon>Alphaproteobacteria</taxon>
        <taxon>Hyphomicrobiales</taxon>
        <taxon>Xanthobacteraceae</taxon>
        <taxon>Aquabacter</taxon>
    </lineage>
</organism>
<comment type="similarity">
    <text evidence="4">Belongs to the NAD(P)-dependent epimerase/dehydratase family. HldD subfamily.</text>
</comment>
<dbReference type="PANTHER" id="PTHR43103">
    <property type="entry name" value="NUCLEOSIDE-DIPHOSPHATE-SUGAR EPIMERASE"/>
    <property type="match status" value="1"/>
</dbReference>
<gene>
    <name evidence="4" type="primary">hldD</name>
    <name evidence="6" type="ORF">EDC64_10568</name>
</gene>
<comment type="pathway">
    <text evidence="4">Nucleotide-sugar biosynthesis; ADP-L-glycero-beta-D-manno-heptose biosynthesis; ADP-L-glycero-beta-D-manno-heptose from D-glycero-beta-D-manno-heptose 7-phosphate: step 4/4.</text>
</comment>
<evidence type="ECO:0000313" key="7">
    <source>
        <dbReference type="Proteomes" id="UP000294664"/>
    </source>
</evidence>
<keyword evidence="1 4" id="KW-0521">NADP</keyword>
<dbReference type="Proteomes" id="UP000294664">
    <property type="component" value="Unassembled WGS sequence"/>
</dbReference>
<feature type="binding site" evidence="4">
    <location>
        <position position="48"/>
    </location>
    <ligand>
        <name>NADP(+)</name>
        <dbReference type="ChEBI" id="CHEBI:58349"/>
    </ligand>
</feature>
<feature type="binding site" evidence="4">
    <location>
        <begin position="41"/>
        <end position="42"/>
    </location>
    <ligand>
        <name>NADP(+)</name>
        <dbReference type="ChEBI" id="CHEBI:58349"/>
    </ligand>
</feature>
<evidence type="ECO:0000256" key="4">
    <source>
        <dbReference type="HAMAP-Rule" id="MF_01601"/>
    </source>
</evidence>
<feature type="active site" description="Proton acceptor" evidence="4">
    <location>
        <position position="192"/>
    </location>
</feature>
<feature type="active site" description="Proton acceptor" evidence="4">
    <location>
        <position position="153"/>
    </location>
</feature>
<comment type="caution">
    <text evidence="6">The sequence shown here is derived from an EMBL/GenBank/DDBJ whole genome shotgun (WGS) entry which is preliminary data.</text>
</comment>
<dbReference type="RefSeq" id="WP_132031123.1">
    <property type="nucleotide sequence ID" value="NZ_SMAI01000005.1"/>
</dbReference>
<dbReference type="GO" id="GO:0005975">
    <property type="term" value="P:carbohydrate metabolic process"/>
    <property type="evidence" value="ECO:0007669"/>
    <property type="project" value="UniProtKB-UniRule"/>
</dbReference>
<name>A0A4R3M1K6_9HYPH</name>
<dbReference type="EMBL" id="SMAI01000005">
    <property type="protein sequence ID" value="TCT05037.1"/>
    <property type="molecule type" value="Genomic_DNA"/>
</dbReference>
<dbReference type="NCBIfam" id="TIGR02197">
    <property type="entry name" value="heptose_epim"/>
    <property type="match status" value="1"/>
</dbReference>
<feature type="binding site" evidence="4">
    <location>
        <position position="194"/>
    </location>
    <ligand>
        <name>substrate</name>
    </ligand>
</feature>
<evidence type="ECO:0000256" key="1">
    <source>
        <dbReference type="ARBA" id="ARBA00022857"/>
    </source>
</evidence>
<protein>
    <recommendedName>
        <fullName evidence="4">ADP-L-glycero-D-manno-heptose-6-epimerase</fullName>
        <ecNumber evidence="4">5.1.3.20</ecNumber>
    </recommendedName>
    <alternativeName>
        <fullName evidence="4">ADP-L-glycero-beta-D-manno-heptose-6-epimerase</fullName>
        <shortName evidence="4">ADP-glyceromanno-heptose 6-epimerase</shortName>
        <shortName evidence="4">ADP-hep 6-epimerase</shortName>
        <shortName evidence="4">AGME</shortName>
    </alternativeName>
</protein>
<comment type="domain">
    <text evidence="4">Contains a large N-terminal NADP-binding domain, and a smaller C-terminal substrate-binding domain.</text>
</comment>
<dbReference type="GO" id="GO:0097171">
    <property type="term" value="P:ADP-L-glycero-beta-D-manno-heptose biosynthetic process"/>
    <property type="evidence" value="ECO:0007669"/>
    <property type="project" value="UniProtKB-UniPathway"/>
</dbReference>
<comment type="catalytic activity">
    <reaction evidence="4">
        <text>ADP-D-glycero-beta-D-manno-heptose = ADP-L-glycero-beta-D-manno-heptose</text>
        <dbReference type="Rhea" id="RHEA:17577"/>
        <dbReference type="ChEBI" id="CHEBI:59967"/>
        <dbReference type="ChEBI" id="CHEBI:61506"/>
        <dbReference type="EC" id="5.1.3.20"/>
    </reaction>
</comment>
<proteinExistence type="inferred from homology"/>
<dbReference type="OrthoDB" id="9801785at2"/>
<feature type="binding site" evidence="4">
    <location>
        <position position="229"/>
    </location>
    <ligand>
        <name>substrate</name>
    </ligand>
</feature>
<sequence length="331" mass="36157">MTNVGQLSGDDLLVVTGGAGFIGSNVARHFAQAGARVVVSDRFGTSTKWKNLVGVELHDLLAPDALGPFLARNADRIPLVIHMGAISSTTEADVDRIVRDNVRATLDLFDFCQANGTRLIYASSAATYGGGEQGFSDRSEAWYLRRLAPLNAYGWSKQLIDMRICKQMAQAAGPQCAGLKFFNVYGPGENHKGEMRSVVTKITPLIRAGETVELFKSYKEAYPDGGQKRDFVHVGDCVRVIDWLASHPDVSGLFNVGTGTARSFAELAAATFAALGQAPRIRYVDMPEILRGRYQYYTQADLSRLREAGYDGAMTSIEDGIAAYMRVWRPD</sequence>
<dbReference type="Pfam" id="PF01370">
    <property type="entry name" value="Epimerase"/>
    <property type="match status" value="1"/>
</dbReference>
<feature type="binding site" evidence="4">
    <location>
        <position position="201"/>
    </location>
    <ligand>
        <name>substrate</name>
    </ligand>
</feature>
<evidence type="ECO:0000259" key="5">
    <source>
        <dbReference type="Pfam" id="PF01370"/>
    </source>
</evidence>
<keyword evidence="3 4" id="KW-0119">Carbohydrate metabolism</keyword>
<comment type="caution">
    <text evidence="4">Lacks conserved residue(s) required for the propagation of feature annotation.</text>
</comment>
<dbReference type="SUPFAM" id="SSF51735">
    <property type="entry name" value="NAD(P)-binding Rossmann-fold domains"/>
    <property type="match status" value="1"/>
</dbReference>
<dbReference type="InterPro" id="IPR011912">
    <property type="entry name" value="Heptose_epim"/>
</dbReference>
<dbReference type="GO" id="GO:0050661">
    <property type="term" value="F:NADP binding"/>
    <property type="evidence" value="ECO:0007669"/>
    <property type="project" value="InterPro"/>
</dbReference>
<dbReference type="EC" id="5.1.3.20" evidence="4"/>
<comment type="cofactor">
    <cofactor evidence="4">
        <name>NADP(+)</name>
        <dbReference type="ChEBI" id="CHEBI:58349"/>
    </cofactor>
    <text evidence="4">Binds 1 NADP(+) per subunit.</text>
</comment>
<feature type="binding site" evidence="4">
    <location>
        <position position="192"/>
    </location>
    <ligand>
        <name>NADP(+)</name>
        <dbReference type="ChEBI" id="CHEBI:58349"/>
    </ligand>
</feature>
<feature type="binding site" evidence="4">
    <location>
        <position position="184"/>
    </location>
    <ligand>
        <name>NADP(+)</name>
        <dbReference type="ChEBI" id="CHEBI:58349"/>
    </ligand>
</feature>
<evidence type="ECO:0000313" key="6">
    <source>
        <dbReference type="EMBL" id="TCT05037.1"/>
    </source>
</evidence>
<dbReference type="PANTHER" id="PTHR43103:SF3">
    <property type="entry name" value="ADP-L-GLYCERO-D-MANNO-HEPTOSE-6-EPIMERASE"/>
    <property type="match status" value="1"/>
</dbReference>
<feature type="binding site" evidence="4">
    <location>
        <position position="157"/>
    </location>
    <ligand>
        <name>NADP(+)</name>
        <dbReference type="ChEBI" id="CHEBI:58349"/>
    </ligand>
</feature>
<feature type="binding site" evidence="4">
    <location>
        <begin position="21"/>
        <end position="22"/>
    </location>
    <ligand>
        <name>NADP(+)</name>
        <dbReference type="ChEBI" id="CHEBI:58349"/>
    </ligand>
</feature>
<reference evidence="6 7" key="1">
    <citation type="submission" date="2019-03" db="EMBL/GenBank/DDBJ databases">
        <title>Genomic Encyclopedia of Type Strains, Phase IV (KMG-IV): sequencing the most valuable type-strain genomes for metagenomic binning, comparative biology and taxonomic classification.</title>
        <authorList>
            <person name="Goeker M."/>
        </authorList>
    </citation>
    <scope>NUCLEOTIDE SEQUENCE [LARGE SCALE GENOMIC DNA]</scope>
    <source>
        <strain evidence="6 7">DSM 9035</strain>
    </source>
</reference>
<accession>A0A4R3M1K6</accession>
<feature type="binding site" evidence="4">
    <location>
        <position position="183"/>
    </location>
    <ligand>
        <name>substrate</name>
    </ligand>
</feature>
<dbReference type="Gene3D" id="3.40.50.720">
    <property type="entry name" value="NAD(P)-binding Rossmann-like Domain"/>
    <property type="match status" value="1"/>
</dbReference>
<dbReference type="AlphaFoldDB" id="A0A4R3M1K6"/>
<dbReference type="InterPro" id="IPR036291">
    <property type="entry name" value="NAD(P)-bd_dom_sf"/>
</dbReference>
<feature type="domain" description="NAD-dependent epimerase/dehydratase" evidence="5">
    <location>
        <begin position="14"/>
        <end position="257"/>
    </location>
</feature>
<dbReference type="Gene3D" id="3.90.25.10">
    <property type="entry name" value="UDP-galactose 4-epimerase, domain 1"/>
    <property type="match status" value="1"/>
</dbReference>
<feature type="binding site" evidence="4">
    <location>
        <position position="294"/>
    </location>
    <ligand>
        <name>substrate</name>
    </ligand>
</feature>
<dbReference type="HAMAP" id="MF_01601">
    <property type="entry name" value="Heptose_epimerase"/>
    <property type="match status" value="1"/>
</dbReference>
<evidence type="ECO:0000256" key="2">
    <source>
        <dbReference type="ARBA" id="ARBA00023235"/>
    </source>
</evidence>
<comment type="subunit">
    <text evidence="4">Homopentamer.</text>
</comment>
<evidence type="ECO:0000256" key="3">
    <source>
        <dbReference type="ARBA" id="ARBA00023277"/>
    </source>
</evidence>
<feature type="binding site" evidence="4">
    <location>
        <begin position="83"/>
        <end position="87"/>
    </location>
    <ligand>
        <name>NADP(+)</name>
        <dbReference type="ChEBI" id="CHEBI:58349"/>
    </ligand>
</feature>
<comment type="function">
    <text evidence="4">Catalyzes the interconversion between ADP-D-glycero-beta-D-manno-heptose and ADP-L-glycero-beta-D-manno-heptose via an epimerization at carbon 6 of the heptose.</text>
</comment>
<dbReference type="InterPro" id="IPR001509">
    <property type="entry name" value="Epimerase_deHydtase"/>
</dbReference>
<feature type="binding site" evidence="4">
    <location>
        <begin position="215"/>
        <end position="218"/>
    </location>
    <ligand>
        <name>substrate</name>
    </ligand>
</feature>
<dbReference type="GO" id="GO:0008712">
    <property type="term" value="F:ADP-glyceromanno-heptose 6-epimerase activity"/>
    <property type="evidence" value="ECO:0007669"/>
    <property type="project" value="UniProtKB-UniRule"/>
</dbReference>
<dbReference type="UniPathway" id="UPA00356">
    <property type="reaction ID" value="UER00440"/>
</dbReference>